<name>A0ABQ2DCV7_9BACI</name>
<dbReference type="EMBL" id="BMPN01000002">
    <property type="protein sequence ID" value="GGJ51304.1"/>
    <property type="molecule type" value="Genomic_DNA"/>
</dbReference>
<accession>A0ABQ2DCV7</accession>
<evidence type="ECO:0000313" key="2">
    <source>
        <dbReference type="Proteomes" id="UP000634435"/>
    </source>
</evidence>
<evidence type="ECO:0000313" key="1">
    <source>
        <dbReference type="EMBL" id="GGJ51304.1"/>
    </source>
</evidence>
<reference evidence="2" key="1">
    <citation type="journal article" date="2019" name="Int. J. Syst. Evol. Microbiol.">
        <title>The Global Catalogue of Microorganisms (GCM) 10K type strain sequencing project: providing services to taxonomists for standard genome sequencing and annotation.</title>
        <authorList>
            <consortium name="The Broad Institute Genomics Platform"/>
            <consortium name="The Broad Institute Genome Sequencing Center for Infectious Disease"/>
            <person name="Wu L."/>
            <person name="Ma J."/>
        </authorList>
    </citation>
    <scope>NUCLEOTIDE SEQUENCE [LARGE SCALE GENOMIC DNA]</scope>
    <source>
        <strain evidence="2">JCM 30071</strain>
    </source>
</reference>
<organism evidence="1 2">
    <name type="scientific">Virgibacillus kapii</name>
    <dbReference type="NCBI Taxonomy" id="1638645"/>
    <lineage>
        <taxon>Bacteria</taxon>
        <taxon>Bacillati</taxon>
        <taxon>Bacillota</taxon>
        <taxon>Bacilli</taxon>
        <taxon>Bacillales</taxon>
        <taxon>Bacillaceae</taxon>
        <taxon>Virgibacillus</taxon>
    </lineage>
</organism>
<comment type="caution">
    <text evidence="1">The sequence shown here is derived from an EMBL/GenBank/DDBJ whole genome shotgun (WGS) entry which is preliminary data.</text>
</comment>
<dbReference type="RefSeq" id="WP_188942484.1">
    <property type="nucleotide sequence ID" value="NZ_BMPN01000002.1"/>
</dbReference>
<protein>
    <submittedName>
        <fullName evidence="1">Uncharacterized protein</fullName>
    </submittedName>
</protein>
<proteinExistence type="predicted"/>
<keyword evidence="2" id="KW-1185">Reference proteome</keyword>
<sequence>MTKAKTFHLNILQERFNDILSTFPESRKQRAEMLMKDMEMVFQLPSSNVHPRITDLYERVQDAAL</sequence>
<gene>
    <name evidence="1" type="ORF">GCM10007111_11890</name>
</gene>
<dbReference type="Proteomes" id="UP000634435">
    <property type="component" value="Unassembled WGS sequence"/>
</dbReference>